<dbReference type="Proteomes" id="UP000036520">
    <property type="component" value="Chromosome"/>
</dbReference>
<dbReference type="KEGG" id="camu:CA2015_3244"/>
<dbReference type="AlphaFoldDB" id="A0A0H4PIB2"/>
<protein>
    <recommendedName>
        <fullName evidence="1">Microcin J25-processing protein McjB C-terminal domain-containing protein</fullName>
    </recommendedName>
</protein>
<dbReference type="InterPro" id="IPR032708">
    <property type="entry name" value="McjB_C"/>
</dbReference>
<dbReference type="NCBIfam" id="NF033537">
    <property type="entry name" value="lasso_biosyn_B2"/>
    <property type="match status" value="1"/>
</dbReference>
<name>A0A0H4PIB2_9BACT</name>
<dbReference type="InterPro" id="IPR053521">
    <property type="entry name" value="McjB-like"/>
</dbReference>
<reference evidence="2 3" key="1">
    <citation type="submission" date="2015-07" db="EMBL/GenBank/DDBJ databases">
        <authorList>
            <person name="Kim K.M."/>
        </authorList>
    </citation>
    <scope>NUCLEOTIDE SEQUENCE [LARGE SCALE GENOMIC DNA]</scope>
    <source>
        <strain evidence="2 3">KCTC 12363</strain>
    </source>
</reference>
<dbReference type="Pfam" id="PF13471">
    <property type="entry name" value="Transglut_core3"/>
    <property type="match status" value="1"/>
</dbReference>
<feature type="domain" description="Microcin J25-processing protein McjB C-terminal" evidence="1">
    <location>
        <begin position="40"/>
        <end position="136"/>
    </location>
</feature>
<keyword evidence="3" id="KW-1185">Reference proteome</keyword>
<dbReference type="EMBL" id="CP012040">
    <property type="protein sequence ID" value="AKP52638.1"/>
    <property type="molecule type" value="Genomic_DNA"/>
</dbReference>
<dbReference type="RefSeq" id="WP_157470505.1">
    <property type="nucleotide sequence ID" value="NZ_CAXBGM010000050.1"/>
</dbReference>
<evidence type="ECO:0000313" key="3">
    <source>
        <dbReference type="Proteomes" id="UP000036520"/>
    </source>
</evidence>
<dbReference type="STRING" id="320787.CA2015_3244"/>
<evidence type="ECO:0000259" key="1">
    <source>
        <dbReference type="Pfam" id="PF13471"/>
    </source>
</evidence>
<proteinExistence type="predicted"/>
<evidence type="ECO:0000313" key="2">
    <source>
        <dbReference type="EMBL" id="AKP52638.1"/>
    </source>
</evidence>
<gene>
    <name evidence="2" type="ORF">CA2015_3244</name>
</gene>
<dbReference type="OrthoDB" id="671090at2"/>
<accession>A0A0H4PIB2</accession>
<sequence>MKLYDFKLIFLAFTYSAFIRFLMCFVKFNQYEKLLGTRNHKSPIVQPRPDELVHIDRIQKIIYSVNKYTPWEGKCMVKALSAKWLLASKGIKSTLYFGISPDRNPNKPPKLLAHAWLKVGDEFISGRKGHRRYKVVNFYS</sequence>
<organism evidence="2 3">
    <name type="scientific">Cyclobacterium amurskyense</name>
    <dbReference type="NCBI Taxonomy" id="320787"/>
    <lineage>
        <taxon>Bacteria</taxon>
        <taxon>Pseudomonadati</taxon>
        <taxon>Bacteroidota</taxon>
        <taxon>Cytophagia</taxon>
        <taxon>Cytophagales</taxon>
        <taxon>Cyclobacteriaceae</taxon>
        <taxon>Cyclobacterium</taxon>
    </lineage>
</organism>